<dbReference type="Proteomes" id="UP000067448">
    <property type="component" value="Unassembled WGS sequence"/>
</dbReference>
<gene>
    <name evidence="2" type="ORF">SsS58_02229</name>
</gene>
<reference evidence="2 3" key="2">
    <citation type="journal article" date="2016" name="Genome Announc.">
        <title>Draft Genome Sequences of Streptomyces scabiei S58, Streptomyces turgidiscabies T45, and Streptomyces acidiscabies a10, the Pathogens of Potato Common Scab, Isolated in Japan.</title>
        <authorList>
            <person name="Tomihama T."/>
            <person name="Nishi Y."/>
            <person name="Sakai M."/>
            <person name="Ikenaga M."/>
            <person name="Okubo T."/>
            <person name="Ikeda S."/>
        </authorList>
    </citation>
    <scope>NUCLEOTIDE SEQUENCE [LARGE SCALE GENOMIC DNA]</scope>
    <source>
        <strain evidence="2 3">S58</strain>
    </source>
</reference>
<accession>A0A100JLS9</accession>
<reference evidence="3" key="3">
    <citation type="submission" date="2016-02" db="EMBL/GenBank/DDBJ databases">
        <title>Draft genome of pathogenic Streptomyces sp. in Japan.</title>
        <authorList>
            <person name="Tomihama T."/>
            <person name="Ikenaga M."/>
            <person name="Sakai M."/>
            <person name="Okubo T."/>
            <person name="Ikeda S."/>
        </authorList>
    </citation>
    <scope>NUCLEOTIDE SEQUENCE [LARGE SCALE GENOMIC DNA]</scope>
    <source>
        <strain evidence="3">S58</strain>
    </source>
</reference>
<evidence type="ECO:0000313" key="3">
    <source>
        <dbReference type="Proteomes" id="UP000067448"/>
    </source>
</evidence>
<name>A0A100JLS9_STRSC</name>
<organism evidence="2 3">
    <name type="scientific">Streptomyces scabiei</name>
    <dbReference type="NCBI Taxonomy" id="1930"/>
    <lineage>
        <taxon>Bacteria</taxon>
        <taxon>Bacillati</taxon>
        <taxon>Actinomycetota</taxon>
        <taxon>Actinomycetes</taxon>
        <taxon>Kitasatosporales</taxon>
        <taxon>Streptomycetaceae</taxon>
        <taxon>Streptomyces</taxon>
    </lineage>
</organism>
<sequence>MVPVEIYESGDAESAYRRILDHGDECEACRSAGAELCETAAQLDRAWRAARRSPEQTNSSRAALDGRRQR</sequence>
<reference evidence="3" key="1">
    <citation type="submission" date="2015-11" db="EMBL/GenBank/DDBJ databases">
        <authorList>
            <consortium name="Cross-ministerial Strategic Innovation Promotion Program (SIP) consortium"/>
            <person name="Tomihama T."/>
            <person name="Ikenaga M."/>
            <person name="Sakai M."/>
            <person name="Okubo T."/>
            <person name="Ikeda S."/>
        </authorList>
    </citation>
    <scope>NUCLEOTIDE SEQUENCE [LARGE SCALE GENOMIC DNA]</scope>
    <source>
        <strain evidence="3">S58</strain>
    </source>
</reference>
<feature type="region of interest" description="Disordered" evidence="1">
    <location>
        <begin position="48"/>
        <end position="70"/>
    </location>
</feature>
<dbReference type="EMBL" id="BCMM01000008">
    <property type="protein sequence ID" value="GAQ61875.1"/>
    <property type="molecule type" value="Genomic_DNA"/>
</dbReference>
<dbReference type="RefSeq" id="WP_059079733.1">
    <property type="nucleotide sequence ID" value="NZ_BCMM01000008.1"/>
</dbReference>
<comment type="caution">
    <text evidence="2">The sequence shown here is derived from an EMBL/GenBank/DDBJ whole genome shotgun (WGS) entry which is preliminary data.</text>
</comment>
<dbReference type="OrthoDB" id="4335868at2"/>
<evidence type="ECO:0000256" key="1">
    <source>
        <dbReference type="SAM" id="MobiDB-lite"/>
    </source>
</evidence>
<evidence type="ECO:0000313" key="2">
    <source>
        <dbReference type="EMBL" id="GAQ61875.1"/>
    </source>
</evidence>
<proteinExistence type="predicted"/>
<protein>
    <submittedName>
        <fullName evidence="2">Uncharacterized protein</fullName>
    </submittedName>
</protein>
<dbReference type="AlphaFoldDB" id="A0A100JLS9"/>